<keyword evidence="1" id="KW-0472">Membrane</keyword>
<reference evidence="2 3" key="1">
    <citation type="journal article" date="2023" name="Int. J. Mol. Sci.">
        <title>De Novo Assembly and Annotation of 11 Diverse Shrub Willow (Salix) Genomes Reveals Novel Gene Organization in Sex-Linked Regions.</title>
        <authorList>
            <person name="Hyden B."/>
            <person name="Feng K."/>
            <person name="Yates T.B."/>
            <person name="Jawdy S."/>
            <person name="Cereghino C."/>
            <person name="Smart L.B."/>
            <person name="Muchero W."/>
        </authorList>
    </citation>
    <scope>NUCLEOTIDE SEQUENCE [LARGE SCALE GENOMIC DNA]</scope>
    <source>
        <tissue evidence="2">Shoot tip</tissue>
    </source>
</reference>
<evidence type="ECO:0000313" key="3">
    <source>
        <dbReference type="Proteomes" id="UP001162972"/>
    </source>
</evidence>
<proteinExistence type="predicted"/>
<keyword evidence="1" id="KW-0812">Transmembrane</keyword>
<name>A0AAD6KID2_9ROSI</name>
<evidence type="ECO:0000256" key="1">
    <source>
        <dbReference type="SAM" id="Phobius"/>
    </source>
</evidence>
<dbReference type="EMBL" id="JAPFFJ010000006">
    <property type="protein sequence ID" value="KAJ6423768.1"/>
    <property type="molecule type" value="Genomic_DNA"/>
</dbReference>
<dbReference type="Proteomes" id="UP001162972">
    <property type="component" value="Chromosome 16"/>
</dbReference>
<organism evidence="2 3">
    <name type="scientific">Salix udensis</name>
    <dbReference type="NCBI Taxonomy" id="889485"/>
    <lineage>
        <taxon>Eukaryota</taxon>
        <taxon>Viridiplantae</taxon>
        <taxon>Streptophyta</taxon>
        <taxon>Embryophyta</taxon>
        <taxon>Tracheophyta</taxon>
        <taxon>Spermatophyta</taxon>
        <taxon>Magnoliopsida</taxon>
        <taxon>eudicotyledons</taxon>
        <taxon>Gunneridae</taxon>
        <taxon>Pentapetalae</taxon>
        <taxon>rosids</taxon>
        <taxon>fabids</taxon>
        <taxon>Malpighiales</taxon>
        <taxon>Salicaceae</taxon>
        <taxon>Saliceae</taxon>
        <taxon>Salix</taxon>
    </lineage>
</organism>
<comment type="caution">
    <text evidence="2">The sequence shown here is derived from an EMBL/GenBank/DDBJ whole genome shotgun (WGS) entry which is preliminary data.</text>
</comment>
<keyword evidence="1" id="KW-1133">Transmembrane helix</keyword>
<protein>
    <submittedName>
        <fullName evidence="2">Uncharacterized protein</fullName>
    </submittedName>
</protein>
<sequence>MKLSKYHFPQYLYQVYSFATIISLKLHICTQILIESLLVYFRLNEVTSKYQFKVHTD</sequence>
<feature type="transmembrane region" description="Helical" evidence="1">
    <location>
        <begin position="12"/>
        <end position="34"/>
    </location>
</feature>
<evidence type="ECO:0000313" key="2">
    <source>
        <dbReference type="EMBL" id="KAJ6423768.1"/>
    </source>
</evidence>
<keyword evidence="3" id="KW-1185">Reference proteome</keyword>
<gene>
    <name evidence="2" type="ORF">OIU84_024694</name>
</gene>
<accession>A0AAD6KID2</accession>
<dbReference type="AlphaFoldDB" id="A0AAD6KID2"/>